<comment type="subcellular location">
    <subcellularLocation>
        <location evidence="1">Membrane</location>
        <topology evidence="1">Multi-pass membrane protein</topology>
    </subcellularLocation>
</comment>
<feature type="transmembrane region" description="Helical" evidence="6">
    <location>
        <begin position="402"/>
        <end position="418"/>
    </location>
</feature>
<organism evidence="7">
    <name type="scientific">Spumella elongata</name>
    <dbReference type="NCBI Taxonomy" id="89044"/>
    <lineage>
        <taxon>Eukaryota</taxon>
        <taxon>Sar</taxon>
        <taxon>Stramenopiles</taxon>
        <taxon>Ochrophyta</taxon>
        <taxon>Chrysophyceae</taxon>
        <taxon>Chromulinales</taxon>
        <taxon>Chromulinaceae</taxon>
        <taxon>Spumella</taxon>
    </lineage>
</organism>
<feature type="transmembrane region" description="Helical" evidence="6">
    <location>
        <begin position="20"/>
        <end position="41"/>
    </location>
</feature>
<dbReference type="GO" id="GO:0005789">
    <property type="term" value="C:endoplasmic reticulum membrane"/>
    <property type="evidence" value="ECO:0007669"/>
    <property type="project" value="TreeGrafter"/>
</dbReference>
<name>A0A7S3H724_9STRA</name>
<feature type="transmembrane region" description="Helical" evidence="6">
    <location>
        <begin position="347"/>
        <end position="366"/>
    </location>
</feature>
<dbReference type="Pfam" id="PF08449">
    <property type="entry name" value="UAA"/>
    <property type="match status" value="1"/>
</dbReference>
<dbReference type="InterPro" id="IPR013657">
    <property type="entry name" value="SCL35B1-4/HUT1"/>
</dbReference>
<evidence type="ECO:0008006" key="8">
    <source>
        <dbReference type="Google" id="ProtNLM"/>
    </source>
</evidence>
<gene>
    <name evidence="7" type="ORF">SELO1098_LOCUS15716</name>
</gene>
<dbReference type="PANTHER" id="PTHR10778">
    <property type="entry name" value="SOLUTE CARRIER FAMILY 35 MEMBER B"/>
    <property type="match status" value="1"/>
</dbReference>
<feature type="transmembrane region" description="Helical" evidence="6">
    <location>
        <begin position="154"/>
        <end position="173"/>
    </location>
</feature>
<evidence type="ECO:0000256" key="2">
    <source>
        <dbReference type="ARBA" id="ARBA00022448"/>
    </source>
</evidence>
<evidence type="ECO:0000256" key="3">
    <source>
        <dbReference type="ARBA" id="ARBA00022692"/>
    </source>
</evidence>
<keyword evidence="4 6" id="KW-1133">Transmembrane helix</keyword>
<feature type="transmembrane region" description="Helical" evidence="6">
    <location>
        <begin position="272"/>
        <end position="288"/>
    </location>
</feature>
<dbReference type="PANTHER" id="PTHR10778:SF13">
    <property type="entry name" value="ADENOSINE 3'-PHOSPHO 5'-PHOSPHOSULFATE TRANSPORTER 1"/>
    <property type="match status" value="1"/>
</dbReference>
<accession>A0A7S3H724</accession>
<keyword evidence="2" id="KW-0813">Transport</keyword>
<proteinExistence type="predicted"/>
<feature type="transmembrane region" description="Helical" evidence="6">
    <location>
        <begin position="373"/>
        <end position="396"/>
    </location>
</feature>
<evidence type="ECO:0000256" key="6">
    <source>
        <dbReference type="SAM" id="Phobius"/>
    </source>
</evidence>
<evidence type="ECO:0000313" key="7">
    <source>
        <dbReference type="EMBL" id="CAE0286873.1"/>
    </source>
</evidence>
<protein>
    <recommendedName>
        <fullName evidence="8">Adenosine 3'-phospho 5'-phosphosulfate transporter 1</fullName>
    </recommendedName>
</protein>
<reference evidence="7" key="1">
    <citation type="submission" date="2021-01" db="EMBL/GenBank/DDBJ databases">
        <authorList>
            <person name="Corre E."/>
            <person name="Pelletier E."/>
            <person name="Niang G."/>
            <person name="Scheremetjew M."/>
            <person name="Finn R."/>
            <person name="Kale V."/>
            <person name="Holt S."/>
            <person name="Cochrane G."/>
            <person name="Meng A."/>
            <person name="Brown T."/>
            <person name="Cohen L."/>
        </authorList>
    </citation>
    <scope>NUCLEOTIDE SEQUENCE</scope>
    <source>
        <strain evidence="7">CCAP 955/1</strain>
    </source>
</reference>
<keyword evidence="5 6" id="KW-0472">Membrane</keyword>
<evidence type="ECO:0000256" key="5">
    <source>
        <dbReference type="ARBA" id="ARBA00023136"/>
    </source>
</evidence>
<dbReference type="AlphaFoldDB" id="A0A7S3H724"/>
<feature type="transmembrane region" description="Helical" evidence="6">
    <location>
        <begin position="113"/>
        <end position="134"/>
    </location>
</feature>
<sequence length="450" mass="51203">MSEISLTSSTRGGGNLGDIIFDLSVNFLLYVVLIVVFYMLVRFYLEEETANKPAGYLKVPTEDLDEESSETNSSSVLEIETTASKPSKLKRTNSGSFLNINEWGEPEGTKQEVIQRVMFCAFGLIVSFCIWGLVQERMLTQTYDGDFFEYSYGLVFLTRLGGLIMSASVMYYLQVEWVSSALWEYSFPSVANMLSSWCQYEALRYVSFPMVMLAKSLKMVPIMLMGKFMNNSSYESYEYICAATVGFGLYLFLDSSEHIDFRENVFGNPENVTGAMCGVVLLGFFLFFDSFTGQWQSRMFQLNKSMSPLQMMCIMNAFSAVFSFITLVHQEQLSKALMFVYDHPAMLLHLLIFILVSTIGQLFIFYTVKSFGAVVFAIIMSLRILFSTLLSCVVYAHPVQELGLLGILVVFGANAYRIKMKLKGQPLIRWKEESEHSGQIFKEWHEHLDI</sequence>
<feature type="transmembrane region" description="Helical" evidence="6">
    <location>
        <begin position="236"/>
        <end position="252"/>
    </location>
</feature>
<evidence type="ECO:0000256" key="4">
    <source>
        <dbReference type="ARBA" id="ARBA00022989"/>
    </source>
</evidence>
<keyword evidence="3 6" id="KW-0812">Transmembrane</keyword>
<evidence type="ECO:0000256" key="1">
    <source>
        <dbReference type="ARBA" id="ARBA00004141"/>
    </source>
</evidence>
<dbReference type="GO" id="GO:0046964">
    <property type="term" value="F:3'-phosphoadenosine 5'-phosphosulfate transmembrane transporter activity"/>
    <property type="evidence" value="ECO:0007669"/>
    <property type="project" value="TreeGrafter"/>
</dbReference>
<dbReference type="GO" id="GO:0000139">
    <property type="term" value="C:Golgi membrane"/>
    <property type="evidence" value="ECO:0007669"/>
    <property type="project" value="TreeGrafter"/>
</dbReference>
<feature type="transmembrane region" description="Helical" evidence="6">
    <location>
        <begin position="309"/>
        <end position="327"/>
    </location>
</feature>
<dbReference type="EMBL" id="HBIC01031065">
    <property type="protein sequence ID" value="CAE0286873.1"/>
    <property type="molecule type" value="Transcribed_RNA"/>
</dbReference>